<feature type="domain" description="FAD dependent oxidoreductase" evidence="1">
    <location>
        <begin position="45"/>
        <end position="427"/>
    </location>
</feature>
<accession>A0A2V5HJQ9</accession>
<dbReference type="Gene3D" id="3.50.50.60">
    <property type="entry name" value="FAD/NAD(P)-binding domain"/>
    <property type="match status" value="1"/>
</dbReference>
<dbReference type="SUPFAM" id="SSF51905">
    <property type="entry name" value="FAD/NAD(P)-binding domain"/>
    <property type="match status" value="1"/>
</dbReference>
<dbReference type="STRING" id="1450538.A0A2V5HJQ9"/>
<proteinExistence type="predicted"/>
<protein>
    <submittedName>
        <fullName evidence="2">FAD dependent oxidoreductase</fullName>
    </submittedName>
</protein>
<dbReference type="PANTHER" id="PTHR13847:SF260">
    <property type="entry name" value="FAD DEPENDENT OXIDOREDUCTASE DOMAIN-CONTAINING PROTEIN"/>
    <property type="match status" value="1"/>
</dbReference>
<gene>
    <name evidence="2" type="ORF">BO99DRAFT_350192</name>
</gene>
<organism evidence="2 3">
    <name type="scientific">Aspergillus violaceofuscus (strain CBS 115571)</name>
    <dbReference type="NCBI Taxonomy" id="1450538"/>
    <lineage>
        <taxon>Eukaryota</taxon>
        <taxon>Fungi</taxon>
        <taxon>Dikarya</taxon>
        <taxon>Ascomycota</taxon>
        <taxon>Pezizomycotina</taxon>
        <taxon>Eurotiomycetes</taxon>
        <taxon>Eurotiomycetidae</taxon>
        <taxon>Eurotiales</taxon>
        <taxon>Aspergillaceae</taxon>
        <taxon>Aspergillus</taxon>
    </lineage>
</organism>
<dbReference type="InterPro" id="IPR036188">
    <property type="entry name" value="FAD/NAD-bd_sf"/>
</dbReference>
<dbReference type="InterPro" id="IPR006076">
    <property type="entry name" value="FAD-dep_OxRdtase"/>
</dbReference>
<sequence>MKQRECQRFGFPKPAGYSISHWLGSVQGDPLLNHRTAPELPQSADVVIIGSGMSGTVIAKHLTETWPTKKIVVIEARLFCSGATGRNAGHCKPDQWRGFVEYERQFGTEQAMKILQNEQQTWSEVVHYIEKNNVECEHWTGPTLDVPITPEAARKARTIFERYKAAGGKVDHIKVTHDPQEAAEISQMTNAQACYAWPASTLHPWKLAAHVMRENIRRGVNLQTNTRATAIVPSPTKAGYWIVKTERGDIECAQVVHATNAYSSALEPSLRGLITPRPQMCNRVTIPETATDFAGFKNSYGILLGQDDLISINPRLNGDGAVLFGGSNPGQGEFMKWLDQNPERCIDDGMTGHDAINKAVQAFAVGEVKGWSADELQQEEPYTHAWSGIMGMSADGVPFVGELPGLAGQWVCAGHNGHGMARIFTTAAGLVKLMAGRSWAESQLPGVFQITVERAARLREGCKASAAVVARI</sequence>
<dbReference type="Proteomes" id="UP000249829">
    <property type="component" value="Unassembled WGS sequence"/>
</dbReference>
<evidence type="ECO:0000313" key="2">
    <source>
        <dbReference type="EMBL" id="PYI23951.1"/>
    </source>
</evidence>
<dbReference type="Pfam" id="PF01266">
    <property type="entry name" value="DAO"/>
    <property type="match status" value="1"/>
</dbReference>
<dbReference type="EMBL" id="KZ825103">
    <property type="protein sequence ID" value="PYI23951.1"/>
    <property type="molecule type" value="Genomic_DNA"/>
</dbReference>
<evidence type="ECO:0000259" key="1">
    <source>
        <dbReference type="Pfam" id="PF01266"/>
    </source>
</evidence>
<name>A0A2V5HJQ9_ASPV1</name>
<dbReference type="Gene3D" id="3.30.9.10">
    <property type="entry name" value="D-Amino Acid Oxidase, subunit A, domain 2"/>
    <property type="match status" value="1"/>
</dbReference>
<dbReference type="OMA" id="AQACYAW"/>
<reference evidence="2 3" key="1">
    <citation type="submission" date="2018-02" db="EMBL/GenBank/DDBJ databases">
        <title>The genomes of Aspergillus section Nigri reveals drivers in fungal speciation.</title>
        <authorList>
            <consortium name="DOE Joint Genome Institute"/>
            <person name="Vesth T.C."/>
            <person name="Nybo J."/>
            <person name="Theobald S."/>
            <person name="Brandl J."/>
            <person name="Frisvad J.C."/>
            <person name="Nielsen K.F."/>
            <person name="Lyhne E.K."/>
            <person name="Kogle M.E."/>
            <person name="Kuo A."/>
            <person name="Riley R."/>
            <person name="Clum A."/>
            <person name="Nolan M."/>
            <person name="Lipzen A."/>
            <person name="Salamov A."/>
            <person name="Henrissat B."/>
            <person name="Wiebenga A."/>
            <person name="De vries R.P."/>
            <person name="Grigoriev I.V."/>
            <person name="Mortensen U.H."/>
            <person name="Andersen M.R."/>
            <person name="Baker S.E."/>
        </authorList>
    </citation>
    <scope>NUCLEOTIDE SEQUENCE [LARGE SCALE GENOMIC DNA]</scope>
    <source>
        <strain evidence="2 3">CBS 115571</strain>
    </source>
</reference>
<dbReference type="GO" id="GO:0005737">
    <property type="term" value="C:cytoplasm"/>
    <property type="evidence" value="ECO:0007669"/>
    <property type="project" value="TreeGrafter"/>
</dbReference>
<dbReference type="AlphaFoldDB" id="A0A2V5HJQ9"/>
<keyword evidence="3" id="KW-1185">Reference proteome</keyword>
<evidence type="ECO:0000313" key="3">
    <source>
        <dbReference type="Proteomes" id="UP000249829"/>
    </source>
</evidence>
<dbReference type="PANTHER" id="PTHR13847">
    <property type="entry name" value="SARCOSINE DEHYDROGENASE-RELATED"/>
    <property type="match status" value="1"/>
</dbReference>